<feature type="repeat" description="ANK" evidence="3">
    <location>
        <begin position="1587"/>
        <end position="1619"/>
    </location>
</feature>
<dbReference type="Pfam" id="PF13637">
    <property type="entry name" value="Ank_4"/>
    <property type="match status" value="1"/>
</dbReference>
<feature type="repeat" description="ANK" evidence="3">
    <location>
        <begin position="1421"/>
        <end position="1453"/>
    </location>
</feature>
<feature type="repeat" description="ANK" evidence="3">
    <location>
        <begin position="1554"/>
        <end position="1586"/>
    </location>
</feature>
<dbReference type="Pfam" id="PF00023">
    <property type="entry name" value="Ank"/>
    <property type="match status" value="3"/>
</dbReference>
<feature type="repeat" description="ANK" evidence="3">
    <location>
        <begin position="891"/>
        <end position="923"/>
    </location>
</feature>
<dbReference type="InterPro" id="IPR002110">
    <property type="entry name" value="Ankyrin_rpt"/>
</dbReference>
<dbReference type="PANTHER" id="PTHR24123">
    <property type="entry name" value="ANKYRIN REPEAT-CONTAINING"/>
    <property type="match status" value="1"/>
</dbReference>
<feature type="repeat" description="ANK" evidence="3">
    <location>
        <begin position="1741"/>
        <end position="1773"/>
    </location>
</feature>
<organism evidence="4 5">
    <name type="scientific">Artemia franciscana</name>
    <name type="common">Brine shrimp</name>
    <name type="synonym">Artemia sanfranciscana</name>
    <dbReference type="NCBI Taxonomy" id="6661"/>
    <lineage>
        <taxon>Eukaryota</taxon>
        <taxon>Metazoa</taxon>
        <taxon>Ecdysozoa</taxon>
        <taxon>Arthropoda</taxon>
        <taxon>Crustacea</taxon>
        <taxon>Branchiopoda</taxon>
        <taxon>Anostraca</taxon>
        <taxon>Artemiidae</taxon>
        <taxon>Artemia</taxon>
    </lineage>
</organism>
<dbReference type="SUPFAM" id="SSF48403">
    <property type="entry name" value="Ankyrin repeat"/>
    <property type="match status" value="5"/>
</dbReference>
<dbReference type="Pfam" id="PF13424">
    <property type="entry name" value="TPR_12"/>
    <property type="match status" value="3"/>
</dbReference>
<evidence type="ECO:0000256" key="2">
    <source>
        <dbReference type="ARBA" id="ARBA00023043"/>
    </source>
</evidence>
<dbReference type="SMART" id="SM00248">
    <property type="entry name" value="ANK"/>
    <property type="match status" value="33"/>
</dbReference>
<feature type="repeat" description="ANK" evidence="3">
    <location>
        <begin position="991"/>
        <end position="1023"/>
    </location>
</feature>
<feature type="repeat" description="ANK" evidence="3">
    <location>
        <begin position="1090"/>
        <end position="1122"/>
    </location>
</feature>
<protein>
    <submittedName>
        <fullName evidence="4">Uncharacterized protein</fullName>
    </submittedName>
</protein>
<dbReference type="PRINTS" id="PR01415">
    <property type="entry name" value="ANKYRIN"/>
</dbReference>
<feature type="repeat" description="ANK" evidence="3">
    <location>
        <begin position="1024"/>
        <end position="1056"/>
    </location>
</feature>
<keyword evidence="5" id="KW-1185">Reference proteome</keyword>
<evidence type="ECO:0000313" key="4">
    <source>
        <dbReference type="EMBL" id="KAK2718536.1"/>
    </source>
</evidence>
<feature type="repeat" description="ANK" evidence="3">
    <location>
        <begin position="2193"/>
        <end position="2225"/>
    </location>
</feature>
<dbReference type="SUPFAM" id="SSF48452">
    <property type="entry name" value="TPR-like"/>
    <property type="match status" value="1"/>
</dbReference>
<sequence length="2381" mass="266837">MLHKNYRLVDAVRQGDLKRTRELINADNSVEGTNLIILACENNRVNILKYLLSSNGKILSNLYYGTRETVISPSDEDEACHNAFYYALRSGNVELLDTLINKWPGNYFAVHLMELNEILSQAYEELKLKNVVLSDKIKIFVEDKLIDFRFSFNSFEQDKNMKSNLNSIRERIELLLQSISVLRTEYCNGEEIDGKFLFIAKFITQNINILKRQLKCTYNKLPWEEIEFCLITFISSQIKHQEINLYCNVTLNRNKILNHLKYFAEKLKEEKDNLVSVNIEKLIKLPNLNRGQVVTEIVSNSPEFGELYSDYQQIRDIHSLQKISDIIKLASSVYLNQREGKLIISRVLQVTGEHLKNTLESPKLSTTTSELILQSLPRNTRKVIVDLRNSLSHAYSLSKRMEIEKNTNEIFFEGIQKDLKGIFDVITDILHNSKMRIIRKLLDKISSCKSLDDLREVSGMFSSVELNEITGESLKLMEDDKLENLVQQLRYAIADKTNHEKRLFDEIDIIINLAKMKSTKTRTDSSRAIILLKSLFVNLNKILFDLTDVEGLKFYAKEILNNIPFQIDSHNRKEIFLLSMKICHIALLRIPEEKKSEVEKFAYQIYHAVDCGTSDIKWVEELRNKLNDKSLFINKYKQRKDYNITEEKYNNLLELKLSELKSILRNNELCGNLTEKLPSYKRDKKLQGVIEMIFLDILSILTRSENHLENNLFFSGEKTPLLTGKCLRNHLAHYNDIIDLMSSDPLLTVILIAKKLITDDRRKSNISFSKSIKDNPPKLKNKFDQNLTIITNQETMFLALKEGNLEHLKSCLRKGADINAKSINSSTALHFAAYGPGLEVIKFVTGQKIGVNTKNINGQSALHIAAANGRENIVEFFLRETKVNFDDPDNNGRTALHVAAKNGHKGAVEALLKKNAKTDIIDNGGNSPLHYAVANNHIDVVRILLRKETNVDNNETTNGLTSLHISAERGHLGLVDYLIKSNAEINAKSGRAFTPLHFAAFRGHLKVVKVLIQNGANVNAVDIQNCTPLHHASGNHQEQIVNVLLENGANVNAVEKNNNTPLHCAAKHGHEKIVSILLQNNANASISTVAGVTPLHFAVASGQVRIVAALLEVGVNIFARDTNNETPLHYAAWTGQKTIAKFLIEHGAEINAKSNYNRTPLSYAASNGHRDIIELLIISKADVRVQCPDGRTALHLAAWSASKDVVDILLQNKADVNAQDNNGMTPLHVAACNGNSNAIVLLIENKADVNAKAKCGIAPLDTAVLGGHKEAVYLLIKNKAEVNKYVFTESTEKTPLHSAIDLCNKEIVEILVANGANVNIKCNNVTPLISAIKKNHKEIVEVLIANGANINAICGMPSVVIDLKAKEKVNPMNPIKVNPSKILHPEDNPLAPIHFAAVNGYTDIINLLIVSGASVNAVTDLGVTPLYLAAQYGHEEGTKGLIEKNANGDYFDTEGRTPLHRATLAGHTNVVRVLLSNGANPTIKNNEGVTPLELAVDLSRFEVVKLLLHHDKVDINAKCNDEWTVLHIASMYNNLEIVKYLVSEGSNINAKTNDGRKPIHVAAKSGHIDTVEFFLSKGLGIDVSDAENRTLLHYAVDVNQLEVVKYLIAKGADINTNDVLGQSPLHGAAFHGYKDIVEVLLKHGASYSGVDNYNLKPINMTKSQDVIILLESTEKLIRSVKRNSPSEAENFIKAGAIVDVKIFEKTIDGSTSLHYAAWKGYEGIVKTLLQNKANPNVVANKKYTPLHYAAKFSQIEIVKCLLSHGAIYNAGSESGKTPLDFSVDRDIAQLFKLISESFEKVKDCDSEVIKKLHKIKNISTVKAVMSARNRDNQTLITAAIQCNFPEVEQLKQIFHVDVSDQIKTAMVFSDKGNYQEALKIFRSIFEKRKEILGSENPGTLDIQIEIAKLLFNQGMCQEALTMLEDVVQKQSVILGLNNKDTLSTRSLIALVLHRQGEKEKALDIYQEVHQKQKEILELHHSDTLDTQFRMAFLLYELGKYEEAMSTNMIVFEKYNENLGPDHFLTLHVEYTIGMILCKLGKLEEALKILNKNLEKGNNFPGEETLTTLNIIAEVLFAQEKYREALNTYQEVLSIRRKVLPKNHRDTLNTQYKIGNTFFAQGKWTSALKVYRECFDKIEATFGPNDPVTLDILKNNDTGTANQTLVHYSAITGHLEVIRYLISKGADVNAKDNNGSSPMHIAANFGYKDVIEVLFRKRRNLQCASTEELIQSVRRNMSSEVEKFIKAGAIVDARNIDSGTSLHYAAWNGYEGIVKLLLQNKANPSVDGSKNSTPSHYAAKFSHLRIVKVLLSYGAVYNDVSDSGKTPSDLCVDKDIASLFNLISESFKKVKEYDVEVICDPNKIMNIDKLKAIMSARNRGNQ</sequence>
<feature type="repeat" description="ANK" evidence="3">
    <location>
        <begin position="1487"/>
        <end position="1510"/>
    </location>
</feature>
<keyword evidence="1" id="KW-0677">Repeat</keyword>
<feature type="repeat" description="ANK" evidence="3">
    <location>
        <begin position="1620"/>
        <end position="1652"/>
    </location>
</feature>
<feature type="repeat" description="ANK" evidence="3">
    <location>
        <begin position="924"/>
        <end position="956"/>
    </location>
</feature>
<feature type="repeat" description="ANK" evidence="3">
    <location>
        <begin position="1123"/>
        <end position="1155"/>
    </location>
</feature>
<feature type="repeat" description="ANK" evidence="3">
    <location>
        <begin position="1521"/>
        <end position="1553"/>
    </location>
</feature>
<dbReference type="InterPro" id="IPR011990">
    <property type="entry name" value="TPR-like_helical_dom_sf"/>
</dbReference>
<feature type="repeat" description="ANK" evidence="3">
    <location>
        <begin position="2289"/>
        <end position="2321"/>
    </location>
</feature>
<dbReference type="InterPro" id="IPR019734">
    <property type="entry name" value="TPR_rpt"/>
</dbReference>
<feature type="repeat" description="ANK" evidence="3">
    <location>
        <begin position="2160"/>
        <end position="2192"/>
    </location>
</feature>
<dbReference type="Gene3D" id="1.25.40.20">
    <property type="entry name" value="Ankyrin repeat-containing domain"/>
    <property type="match status" value="13"/>
</dbReference>
<dbReference type="InterPro" id="IPR051165">
    <property type="entry name" value="Multifunctional_ANK_Repeat"/>
</dbReference>
<comment type="caution">
    <text evidence="4">The sequence shown here is derived from an EMBL/GenBank/DDBJ whole genome shotgun (WGS) entry which is preliminary data.</text>
</comment>
<dbReference type="SMART" id="SM00028">
    <property type="entry name" value="TPR"/>
    <property type="match status" value="7"/>
</dbReference>
<dbReference type="PROSITE" id="PS50297">
    <property type="entry name" value="ANK_REP_REGION"/>
    <property type="match status" value="28"/>
</dbReference>
<accession>A0AA88I278</accession>
<evidence type="ECO:0000256" key="1">
    <source>
        <dbReference type="ARBA" id="ARBA00022737"/>
    </source>
</evidence>
<feature type="repeat" description="ANK" evidence="3">
    <location>
        <begin position="1222"/>
        <end position="1254"/>
    </location>
</feature>
<feature type="repeat" description="ANK" evidence="3">
    <location>
        <begin position="1156"/>
        <end position="1188"/>
    </location>
</feature>
<name>A0AA88I278_ARTSF</name>
<dbReference type="PROSITE" id="PS50088">
    <property type="entry name" value="ANK_REPEAT"/>
    <property type="match status" value="28"/>
</dbReference>
<evidence type="ECO:0000313" key="5">
    <source>
        <dbReference type="Proteomes" id="UP001187531"/>
    </source>
</evidence>
<dbReference type="Gene3D" id="1.25.40.10">
    <property type="entry name" value="Tetratricopeptide repeat domain"/>
    <property type="match status" value="2"/>
</dbReference>
<dbReference type="Pfam" id="PF12796">
    <property type="entry name" value="Ank_2"/>
    <property type="match status" value="11"/>
</dbReference>
<dbReference type="Proteomes" id="UP001187531">
    <property type="component" value="Unassembled WGS sequence"/>
</dbReference>
<keyword evidence="2 3" id="KW-0040">ANK repeat</keyword>
<dbReference type="InterPro" id="IPR036770">
    <property type="entry name" value="Ankyrin_rpt-contain_sf"/>
</dbReference>
<reference evidence="4" key="1">
    <citation type="submission" date="2023-07" db="EMBL/GenBank/DDBJ databases">
        <title>Chromosome-level genome assembly of Artemia franciscana.</title>
        <authorList>
            <person name="Jo E."/>
        </authorList>
    </citation>
    <scope>NUCLEOTIDE SEQUENCE</scope>
    <source>
        <tissue evidence="4">Whole body</tissue>
    </source>
</reference>
<feature type="repeat" description="ANK" evidence="3">
    <location>
        <begin position="1323"/>
        <end position="1355"/>
    </location>
</feature>
<feature type="repeat" description="ANK" evidence="3">
    <location>
        <begin position="1291"/>
        <end position="1323"/>
    </location>
</feature>
<feature type="repeat" description="ANK" evidence="3">
    <location>
        <begin position="1189"/>
        <end position="1221"/>
    </location>
</feature>
<proteinExistence type="predicted"/>
<feature type="repeat" description="ANK" evidence="3">
    <location>
        <begin position="1057"/>
        <end position="1089"/>
    </location>
</feature>
<feature type="repeat" description="ANK" evidence="3">
    <location>
        <begin position="1388"/>
        <end position="1420"/>
    </location>
</feature>
<gene>
    <name evidence="4" type="ORF">QYM36_005766</name>
</gene>
<feature type="repeat" description="ANK" evidence="3">
    <location>
        <begin position="958"/>
        <end position="990"/>
    </location>
</feature>
<dbReference type="PANTHER" id="PTHR24123:SF33">
    <property type="entry name" value="PROTEIN HOS4"/>
    <property type="match status" value="1"/>
</dbReference>
<dbReference type="EMBL" id="JAVRJZ010000009">
    <property type="protein sequence ID" value="KAK2718536.1"/>
    <property type="molecule type" value="Genomic_DNA"/>
</dbReference>
<feature type="repeat" description="ANK" evidence="3">
    <location>
        <begin position="1454"/>
        <end position="1486"/>
    </location>
</feature>
<feature type="repeat" description="ANK" evidence="3">
    <location>
        <begin position="1708"/>
        <end position="1740"/>
    </location>
</feature>
<feature type="repeat" description="ANK" evidence="3">
    <location>
        <begin position="857"/>
        <end position="879"/>
    </location>
</feature>
<evidence type="ECO:0000256" key="3">
    <source>
        <dbReference type="PROSITE-ProRule" id="PRU00023"/>
    </source>
</evidence>
<feature type="repeat" description="ANK" evidence="3">
    <location>
        <begin position="2256"/>
        <end position="2288"/>
    </location>
</feature>